<reference evidence="2" key="3">
    <citation type="submission" date="2015-04" db="UniProtKB">
        <authorList>
            <consortium name="EnsemblPlants"/>
        </authorList>
    </citation>
    <scope>IDENTIFICATION</scope>
    <source>
        <strain evidence="2">cv. Jemalong A17</strain>
    </source>
</reference>
<name>G7J0U9_MEDTR</name>
<accession>G7J0U9</accession>
<dbReference type="AlphaFoldDB" id="G7J0U9"/>
<dbReference type="EMBL" id="CM001219">
    <property type="protein sequence ID" value="AES69669.1"/>
    <property type="molecule type" value="Genomic_DNA"/>
</dbReference>
<evidence type="ECO:0000313" key="3">
    <source>
        <dbReference type="Proteomes" id="UP000002051"/>
    </source>
</evidence>
<reference evidence="1 3" key="1">
    <citation type="journal article" date="2011" name="Nature">
        <title>The Medicago genome provides insight into the evolution of rhizobial symbioses.</title>
        <authorList>
            <person name="Young N.D."/>
            <person name="Debelle F."/>
            <person name="Oldroyd G.E."/>
            <person name="Geurts R."/>
            <person name="Cannon S.B."/>
            <person name="Udvardi M.K."/>
            <person name="Benedito V.A."/>
            <person name="Mayer K.F."/>
            <person name="Gouzy J."/>
            <person name="Schoof H."/>
            <person name="Van de Peer Y."/>
            <person name="Proost S."/>
            <person name="Cook D.R."/>
            <person name="Meyers B.C."/>
            <person name="Spannagl M."/>
            <person name="Cheung F."/>
            <person name="De Mita S."/>
            <person name="Krishnakumar V."/>
            <person name="Gundlach H."/>
            <person name="Zhou S."/>
            <person name="Mudge J."/>
            <person name="Bharti A.K."/>
            <person name="Murray J.D."/>
            <person name="Naoumkina M.A."/>
            <person name="Rosen B."/>
            <person name="Silverstein K.A."/>
            <person name="Tang H."/>
            <person name="Rombauts S."/>
            <person name="Zhao P.X."/>
            <person name="Zhou P."/>
            <person name="Barbe V."/>
            <person name="Bardou P."/>
            <person name="Bechner M."/>
            <person name="Bellec A."/>
            <person name="Berger A."/>
            <person name="Berges H."/>
            <person name="Bidwell S."/>
            <person name="Bisseling T."/>
            <person name="Choisne N."/>
            <person name="Couloux A."/>
            <person name="Denny R."/>
            <person name="Deshpande S."/>
            <person name="Dai X."/>
            <person name="Doyle J.J."/>
            <person name="Dudez A.M."/>
            <person name="Farmer A.D."/>
            <person name="Fouteau S."/>
            <person name="Franken C."/>
            <person name="Gibelin C."/>
            <person name="Gish J."/>
            <person name="Goldstein S."/>
            <person name="Gonzalez A.J."/>
            <person name="Green P.J."/>
            <person name="Hallab A."/>
            <person name="Hartog M."/>
            <person name="Hua A."/>
            <person name="Humphray S.J."/>
            <person name="Jeong D.H."/>
            <person name="Jing Y."/>
            <person name="Jocker A."/>
            <person name="Kenton S.M."/>
            <person name="Kim D.J."/>
            <person name="Klee K."/>
            <person name="Lai H."/>
            <person name="Lang C."/>
            <person name="Lin S."/>
            <person name="Macmil S.L."/>
            <person name="Magdelenat G."/>
            <person name="Matthews L."/>
            <person name="McCorrison J."/>
            <person name="Monaghan E.L."/>
            <person name="Mun J.H."/>
            <person name="Najar F.Z."/>
            <person name="Nicholson C."/>
            <person name="Noirot C."/>
            <person name="O'Bleness M."/>
            <person name="Paule C.R."/>
            <person name="Poulain J."/>
            <person name="Prion F."/>
            <person name="Qin B."/>
            <person name="Qu C."/>
            <person name="Retzel E.F."/>
            <person name="Riddle C."/>
            <person name="Sallet E."/>
            <person name="Samain S."/>
            <person name="Samson N."/>
            <person name="Sanders I."/>
            <person name="Saurat O."/>
            <person name="Scarpelli C."/>
            <person name="Schiex T."/>
            <person name="Segurens B."/>
            <person name="Severin A.J."/>
            <person name="Sherrier D.J."/>
            <person name="Shi R."/>
            <person name="Sims S."/>
            <person name="Singer S.R."/>
            <person name="Sinharoy S."/>
            <person name="Sterck L."/>
            <person name="Viollet A."/>
            <person name="Wang B.B."/>
            <person name="Wang K."/>
            <person name="Wang M."/>
            <person name="Wang X."/>
            <person name="Warfsmann J."/>
            <person name="Weissenbach J."/>
            <person name="White D.D."/>
            <person name="White J.D."/>
            <person name="Wiley G.B."/>
            <person name="Wincker P."/>
            <person name="Xing Y."/>
            <person name="Yang L."/>
            <person name="Yao Z."/>
            <person name="Ying F."/>
            <person name="Zhai J."/>
            <person name="Zhou L."/>
            <person name="Zuber A."/>
            <person name="Denarie J."/>
            <person name="Dixon R.A."/>
            <person name="May G.D."/>
            <person name="Schwartz D.C."/>
            <person name="Rogers J."/>
            <person name="Quetier F."/>
            <person name="Town C.D."/>
            <person name="Roe B.A."/>
        </authorList>
    </citation>
    <scope>NUCLEOTIDE SEQUENCE [LARGE SCALE GENOMIC DNA]</scope>
    <source>
        <strain evidence="1">A17</strain>
        <strain evidence="2 3">cv. Jemalong A17</strain>
    </source>
</reference>
<keyword evidence="3" id="KW-1185">Reference proteome</keyword>
<dbReference type="HOGENOM" id="CLU_3127331_0_0_1"/>
<sequence length="56" mass="6157">MYYPLCADAKICMSSLNQIQMKWQSHYKLTHTSGGTGVRTPVMASGLTISAFCQLS</sequence>
<dbReference type="PaxDb" id="3880-AES69669"/>
<evidence type="ECO:0000313" key="1">
    <source>
        <dbReference type="EMBL" id="AES69669.1"/>
    </source>
</evidence>
<protein>
    <submittedName>
        <fullName evidence="1 2">Uncharacterized protein</fullName>
    </submittedName>
</protein>
<dbReference type="Proteomes" id="UP000002051">
    <property type="component" value="Chromosome 3"/>
</dbReference>
<proteinExistence type="predicted"/>
<gene>
    <name evidence="1" type="ordered locus">MTR_3g033010</name>
</gene>
<reference evidence="1 3" key="2">
    <citation type="journal article" date="2014" name="BMC Genomics">
        <title>An improved genome release (version Mt4.0) for the model legume Medicago truncatula.</title>
        <authorList>
            <person name="Tang H."/>
            <person name="Krishnakumar V."/>
            <person name="Bidwell S."/>
            <person name="Rosen B."/>
            <person name="Chan A."/>
            <person name="Zhou S."/>
            <person name="Gentzbittel L."/>
            <person name="Childs K.L."/>
            <person name="Yandell M."/>
            <person name="Gundlach H."/>
            <person name="Mayer K.F."/>
            <person name="Schwartz D.C."/>
            <person name="Town C.D."/>
        </authorList>
    </citation>
    <scope>GENOME REANNOTATION</scope>
    <source>
        <strain evidence="2 3">cv. Jemalong A17</strain>
    </source>
</reference>
<dbReference type="EnsemblPlants" id="AES69669">
    <property type="protein sequence ID" value="AES69669"/>
    <property type="gene ID" value="MTR_3g033010"/>
</dbReference>
<evidence type="ECO:0000313" key="2">
    <source>
        <dbReference type="EnsemblPlants" id="AES69669"/>
    </source>
</evidence>
<organism evidence="1 3">
    <name type="scientific">Medicago truncatula</name>
    <name type="common">Barrel medic</name>
    <name type="synonym">Medicago tribuloides</name>
    <dbReference type="NCBI Taxonomy" id="3880"/>
    <lineage>
        <taxon>Eukaryota</taxon>
        <taxon>Viridiplantae</taxon>
        <taxon>Streptophyta</taxon>
        <taxon>Embryophyta</taxon>
        <taxon>Tracheophyta</taxon>
        <taxon>Spermatophyta</taxon>
        <taxon>Magnoliopsida</taxon>
        <taxon>eudicotyledons</taxon>
        <taxon>Gunneridae</taxon>
        <taxon>Pentapetalae</taxon>
        <taxon>rosids</taxon>
        <taxon>fabids</taxon>
        <taxon>Fabales</taxon>
        <taxon>Fabaceae</taxon>
        <taxon>Papilionoideae</taxon>
        <taxon>50 kb inversion clade</taxon>
        <taxon>NPAAA clade</taxon>
        <taxon>Hologalegina</taxon>
        <taxon>IRL clade</taxon>
        <taxon>Trifolieae</taxon>
        <taxon>Medicago</taxon>
    </lineage>
</organism>